<keyword evidence="2" id="KW-0624">Polysaccharide degradation</keyword>
<gene>
    <name evidence="10" type="ORF">Q760_00710</name>
</gene>
<dbReference type="STRING" id="1408250.Q760_00710"/>
<dbReference type="CDD" id="cd08991">
    <property type="entry name" value="GH43_HoAraf43-like"/>
    <property type="match status" value="1"/>
</dbReference>
<feature type="region of interest" description="Disordered" evidence="9">
    <location>
        <begin position="1"/>
        <end position="22"/>
    </location>
</feature>
<evidence type="ECO:0000313" key="10">
    <source>
        <dbReference type="EMBL" id="KGM01549.1"/>
    </source>
</evidence>
<feature type="compositionally biased region" description="Gly residues" evidence="9">
    <location>
        <begin position="10"/>
        <end position="19"/>
    </location>
</feature>
<evidence type="ECO:0000256" key="4">
    <source>
        <dbReference type="ARBA" id="ARBA00023277"/>
    </source>
</evidence>
<protein>
    <recommendedName>
        <fullName evidence="12">Glycoside hydrolase</fullName>
    </recommendedName>
</protein>
<evidence type="ECO:0000256" key="8">
    <source>
        <dbReference type="RuleBase" id="RU361187"/>
    </source>
</evidence>
<proteinExistence type="inferred from homology"/>
<dbReference type="Proteomes" id="UP000029833">
    <property type="component" value="Unassembled WGS sequence"/>
</dbReference>
<dbReference type="PANTHER" id="PTHR43772">
    <property type="entry name" value="ENDO-1,4-BETA-XYLANASE"/>
    <property type="match status" value="1"/>
</dbReference>
<evidence type="ECO:0000313" key="11">
    <source>
        <dbReference type="Proteomes" id="UP000029833"/>
    </source>
</evidence>
<dbReference type="Pfam" id="PF04616">
    <property type="entry name" value="Glyco_hydro_43"/>
    <property type="match status" value="1"/>
</dbReference>
<dbReference type="SUPFAM" id="SSF75005">
    <property type="entry name" value="Arabinanase/levansucrase/invertase"/>
    <property type="match status" value="1"/>
</dbReference>
<accession>A0A0A0B6X7</accession>
<dbReference type="GO" id="GO:0004553">
    <property type="term" value="F:hydrolase activity, hydrolyzing O-glycosyl compounds"/>
    <property type="evidence" value="ECO:0007669"/>
    <property type="project" value="InterPro"/>
</dbReference>
<dbReference type="Gene3D" id="2.115.10.20">
    <property type="entry name" value="Glycosyl hydrolase domain, family 43"/>
    <property type="match status" value="1"/>
</dbReference>
<dbReference type="OrthoDB" id="9758923at2"/>
<evidence type="ECO:0000256" key="3">
    <source>
        <dbReference type="ARBA" id="ARBA00022801"/>
    </source>
</evidence>
<dbReference type="InterPro" id="IPR006710">
    <property type="entry name" value="Glyco_hydro_43"/>
</dbReference>
<evidence type="ECO:0000256" key="7">
    <source>
        <dbReference type="PIRSR" id="PIRSR606710-2"/>
    </source>
</evidence>
<feature type="active site" description="Proton acceptor" evidence="6">
    <location>
        <position position="38"/>
    </location>
</feature>
<dbReference type="PANTHER" id="PTHR43772:SF2">
    <property type="entry name" value="PUTATIVE (AFU_ORTHOLOGUE AFUA_2G04480)-RELATED"/>
    <property type="match status" value="1"/>
</dbReference>
<keyword evidence="5 8" id="KW-0326">Glycosidase</keyword>
<sequence length="340" mass="36562">MTAGTTGAAGSPGGSGASGVPGPVREYTNPVWDGYFADPFVLRAGGRFWAFGTGGGEHAQELIGLVSDDLVTWEPHGPVLDPATVPDGRPHHWAPEVIEHEGQYVLYYSAGLYDTGHRIRAAVSDHPGGPYRDQGVDLTAGEPFAIDPHPFRDEDGTLYLFYCVDRLEGERVGTVVVVDRLVSPTQLAGEPRPVVTASSDWQLFLAGRSMYDAVHDWYTCEGAFCVRRGGRYWCLYSGGNWQKESYGVAAASAPHPLGPWTEEPGDLPTVVRTTPPTIGPGHASVVTDDDGQDWLVYHAWDVGGEARRICLDPLDWTASGPVCRGPSAEPRPAPAVRDLG</sequence>
<dbReference type="GO" id="GO:0045493">
    <property type="term" value="P:xylan catabolic process"/>
    <property type="evidence" value="ECO:0007669"/>
    <property type="project" value="UniProtKB-KW"/>
</dbReference>
<feature type="active site" description="Proton donor" evidence="6">
    <location>
        <position position="221"/>
    </location>
</feature>
<evidence type="ECO:0008006" key="12">
    <source>
        <dbReference type="Google" id="ProtNLM"/>
    </source>
</evidence>
<reference evidence="10 11" key="1">
    <citation type="submission" date="2013-10" db="EMBL/GenBank/DDBJ databases">
        <authorList>
            <person name="Wang G."/>
            <person name="Zhuang W."/>
        </authorList>
    </citation>
    <scope>NUCLEOTIDE SEQUENCE [LARGE SCALE GENOMIC DNA]</scope>
    <source>
        <strain evidence="10 11">DSM 20118</strain>
    </source>
</reference>
<evidence type="ECO:0000256" key="2">
    <source>
        <dbReference type="ARBA" id="ARBA00022651"/>
    </source>
</evidence>
<comment type="caution">
    <text evidence="10">The sequence shown here is derived from an EMBL/GenBank/DDBJ whole genome shotgun (WGS) entry which is preliminary data.</text>
</comment>
<dbReference type="InterPro" id="IPR052176">
    <property type="entry name" value="Glycosyl_Hydrlase_43_Enz"/>
</dbReference>
<name>A0A0A0B6X7_9CELL</name>
<keyword evidence="4" id="KW-0119">Carbohydrate metabolism</keyword>
<evidence type="ECO:0000256" key="1">
    <source>
        <dbReference type="ARBA" id="ARBA00009865"/>
    </source>
</evidence>
<keyword evidence="3 8" id="KW-0378">Hydrolase</keyword>
<dbReference type="EMBL" id="AXNT01000099">
    <property type="protein sequence ID" value="KGM01549.1"/>
    <property type="molecule type" value="Genomic_DNA"/>
</dbReference>
<keyword evidence="2" id="KW-0858">Xylan degradation</keyword>
<dbReference type="AlphaFoldDB" id="A0A0A0B6X7"/>
<organism evidence="10 11">
    <name type="scientific">Cellulomonas cellasea DSM 20118</name>
    <dbReference type="NCBI Taxonomy" id="1408250"/>
    <lineage>
        <taxon>Bacteria</taxon>
        <taxon>Bacillati</taxon>
        <taxon>Actinomycetota</taxon>
        <taxon>Actinomycetes</taxon>
        <taxon>Micrococcales</taxon>
        <taxon>Cellulomonadaceae</taxon>
        <taxon>Cellulomonas</taxon>
    </lineage>
</organism>
<comment type="similarity">
    <text evidence="1 8">Belongs to the glycosyl hydrolase 43 family.</text>
</comment>
<evidence type="ECO:0000256" key="9">
    <source>
        <dbReference type="SAM" id="MobiDB-lite"/>
    </source>
</evidence>
<evidence type="ECO:0000256" key="6">
    <source>
        <dbReference type="PIRSR" id="PIRSR606710-1"/>
    </source>
</evidence>
<evidence type="ECO:0000256" key="5">
    <source>
        <dbReference type="ARBA" id="ARBA00023295"/>
    </source>
</evidence>
<feature type="site" description="Important for catalytic activity, responsible for pKa modulation of the active site Glu and correct orientation of both the proton donor and substrate" evidence="7">
    <location>
        <position position="147"/>
    </location>
</feature>
<dbReference type="InterPro" id="IPR023296">
    <property type="entry name" value="Glyco_hydro_beta-prop_sf"/>
</dbReference>
<keyword evidence="11" id="KW-1185">Reference proteome</keyword>